<keyword evidence="2" id="KW-1185">Reference proteome</keyword>
<dbReference type="AlphaFoldDB" id="A0A2U1PN40"/>
<dbReference type="Proteomes" id="UP000245207">
    <property type="component" value="Unassembled WGS sequence"/>
</dbReference>
<dbReference type="SUPFAM" id="SSF55637">
    <property type="entry name" value="Cell cycle regulatory proteins"/>
    <property type="match status" value="1"/>
</dbReference>
<evidence type="ECO:0000313" key="1">
    <source>
        <dbReference type="EMBL" id="PWA87188.1"/>
    </source>
</evidence>
<dbReference type="EMBL" id="PKPP01000938">
    <property type="protein sequence ID" value="PWA87188.1"/>
    <property type="molecule type" value="Genomic_DNA"/>
</dbReference>
<gene>
    <name evidence="1" type="ORF">CTI12_AA064150</name>
</gene>
<protein>
    <submittedName>
        <fullName evidence="1">Cyclin-dependent kinases regulatory subunit 1</fullName>
    </submittedName>
</protein>
<reference evidence="1 2" key="1">
    <citation type="journal article" date="2018" name="Mol. Plant">
        <title>The genome of Artemisia annua provides insight into the evolution of Asteraceae family and artemisinin biosynthesis.</title>
        <authorList>
            <person name="Shen Q."/>
            <person name="Zhang L."/>
            <person name="Liao Z."/>
            <person name="Wang S."/>
            <person name="Yan T."/>
            <person name="Shi P."/>
            <person name="Liu M."/>
            <person name="Fu X."/>
            <person name="Pan Q."/>
            <person name="Wang Y."/>
            <person name="Lv Z."/>
            <person name="Lu X."/>
            <person name="Zhang F."/>
            <person name="Jiang W."/>
            <person name="Ma Y."/>
            <person name="Chen M."/>
            <person name="Hao X."/>
            <person name="Li L."/>
            <person name="Tang Y."/>
            <person name="Lv G."/>
            <person name="Zhou Y."/>
            <person name="Sun X."/>
            <person name="Brodelius P.E."/>
            <person name="Rose J.K.C."/>
            <person name="Tang K."/>
        </authorList>
    </citation>
    <scope>NUCLEOTIDE SEQUENCE [LARGE SCALE GENOMIC DNA]</scope>
    <source>
        <strain evidence="2">cv. Huhao1</strain>
        <tissue evidence="1">Leaf</tissue>
    </source>
</reference>
<dbReference type="Gene3D" id="3.30.170.10">
    <property type="entry name" value="Cyclin-dependent kinase, regulatory subunit"/>
    <property type="match status" value="1"/>
</dbReference>
<keyword evidence="1" id="KW-0418">Kinase</keyword>
<dbReference type="InterPro" id="IPR036858">
    <property type="entry name" value="Cyclin-dep_kinase_reg-sub_sf"/>
</dbReference>
<evidence type="ECO:0000313" key="2">
    <source>
        <dbReference type="Proteomes" id="UP000245207"/>
    </source>
</evidence>
<name>A0A2U1PN40_ARTAN</name>
<keyword evidence="1" id="KW-0808">Transferase</keyword>
<dbReference type="GO" id="GO:0016538">
    <property type="term" value="F:cyclin-dependent protein serine/threonine kinase regulator activity"/>
    <property type="evidence" value="ECO:0007669"/>
    <property type="project" value="InterPro"/>
</dbReference>
<dbReference type="Pfam" id="PF01111">
    <property type="entry name" value="CKS"/>
    <property type="match status" value="1"/>
</dbReference>
<dbReference type="InterPro" id="IPR000789">
    <property type="entry name" value="Cyclin-dep_kinase_reg-sub"/>
</dbReference>
<accession>A0A2U1PN40</accession>
<proteinExistence type="predicted"/>
<dbReference type="STRING" id="35608.A0A2U1PN40"/>
<organism evidence="1 2">
    <name type="scientific">Artemisia annua</name>
    <name type="common">Sweet wormwood</name>
    <dbReference type="NCBI Taxonomy" id="35608"/>
    <lineage>
        <taxon>Eukaryota</taxon>
        <taxon>Viridiplantae</taxon>
        <taxon>Streptophyta</taxon>
        <taxon>Embryophyta</taxon>
        <taxon>Tracheophyta</taxon>
        <taxon>Spermatophyta</taxon>
        <taxon>Magnoliopsida</taxon>
        <taxon>eudicotyledons</taxon>
        <taxon>Gunneridae</taxon>
        <taxon>Pentapetalae</taxon>
        <taxon>asterids</taxon>
        <taxon>campanulids</taxon>
        <taxon>Asterales</taxon>
        <taxon>Asteraceae</taxon>
        <taxon>Asteroideae</taxon>
        <taxon>Anthemideae</taxon>
        <taxon>Artemisiinae</taxon>
        <taxon>Artemisia</taxon>
    </lineage>
</organism>
<dbReference type="GO" id="GO:0016301">
    <property type="term" value="F:kinase activity"/>
    <property type="evidence" value="ECO:0007669"/>
    <property type="project" value="UniProtKB-KW"/>
</dbReference>
<comment type="caution">
    <text evidence="1">The sequence shown here is derived from an EMBL/GenBank/DDBJ whole genome shotgun (WGS) entry which is preliminary data.</text>
</comment>
<sequence>MEERSMKKIRRSIERSSTLLSILMISTYEYRHVTLPPGVAAKLLSKKKLLDETEWREIGVQQRSNSL</sequence>